<dbReference type="AlphaFoldDB" id="A0A844GSU2"/>
<dbReference type="RefSeq" id="WP_015217954.1">
    <property type="nucleotide sequence ID" value="NZ_WMIA01000003.1"/>
</dbReference>
<dbReference type="Proteomes" id="UP000437131">
    <property type="component" value="Unassembled WGS sequence"/>
</dbReference>
<dbReference type="EMBL" id="WMIA01000003">
    <property type="protein sequence ID" value="MTF38132.1"/>
    <property type="molecule type" value="Genomic_DNA"/>
</dbReference>
<reference evidence="1 2" key="1">
    <citation type="submission" date="2019-11" db="EMBL/GenBank/DDBJ databases">
        <title>Isolation of a new High Light Tolerant Cyanobacteria.</title>
        <authorList>
            <person name="Dobson Z."/>
            <person name="Vaughn N."/>
            <person name="Vaughn M."/>
            <person name="Fromme P."/>
            <person name="Mazor Y."/>
        </authorList>
    </citation>
    <scope>NUCLEOTIDE SEQUENCE [LARGE SCALE GENOMIC DNA]</scope>
    <source>
        <strain evidence="1 2">0216</strain>
    </source>
</reference>
<sequence length="65" mass="7322">MLVILQKEQILSTDSVCQNCLWANQQGSPRWQGGKLSCGHCLGTSEPRQPQLYECQMGFRLVNIV</sequence>
<organism evidence="1 2">
    <name type="scientific">Cyanobacterium aponinum 0216</name>
    <dbReference type="NCBI Taxonomy" id="2676140"/>
    <lineage>
        <taxon>Bacteria</taxon>
        <taxon>Bacillati</taxon>
        <taxon>Cyanobacteriota</taxon>
        <taxon>Cyanophyceae</taxon>
        <taxon>Oscillatoriophycideae</taxon>
        <taxon>Chroococcales</taxon>
        <taxon>Geminocystaceae</taxon>
        <taxon>Cyanobacterium</taxon>
    </lineage>
</organism>
<evidence type="ECO:0000313" key="1">
    <source>
        <dbReference type="EMBL" id="MTF38132.1"/>
    </source>
</evidence>
<accession>A0A844GSU2</accession>
<gene>
    <name evidence="1" type="ORF">GGC33_04255</name>
</gene>
<proteinExistence type="predicted"/>
<protein>
    <submittedName>
        <fullName evidence="1">Uncharacterized protein</fullName>
    </submittedName>
</protein>
<comment type="caution">
    <text evidence="1">The sequence shown here is derived from an EMBL/GenBank/DDBJ whole genome shotgun (WGS) entry which is preliminary data.</text>
</comment>
<evidence type="ECO:0000313" key="2">
    <source>
        <dbReference type="Proteomes" id="UP000437131"/>
    </source>
</evidence>
<name>A0A844GSU2_9CHRO</name>